<keyword evidence="8" id="KW-0175">Coiled coil</keyword>
<dbReference type="EC" id="2.7.7.49" evidence="1"/>
<dbReference type="Gene3D" id="3.10.20.370">
    <property type="match status" value="1"/>
</dbReference>
<organism evidence="12 13">
    <name type="scientific">Trichonephila clavipes</name>
    <name type="common">Golden silk orbweaver</name>
    <name type="synonym">Nephila clavipes</name>
    <dbReference type="NCBI Taxonomy" id="2585209"/>
    <lineage>
        <taxon>Eukaryota</taxon>
        <taxon>Metazoa</taxon>
        <taxon>Ecdysozoa</taxon>
        <taxon>Arthropoda</taxon>
        <taxon>Chelicerata</taxon>
        <taxon>Arachnida</taxon>
        <taxon>Araneae</taxon>
        <taxon>Araneomorphae</taxon>
        <taxon>Entelegynae</taxon>
        <taxon>Araneoidea</taxon>
        <taxon>Nephilidae</taxon>
        <taxon>Trichonephila</taxon>
    </lineage>
</organism>
<dbReference type="InterPro" id="IPR012337">
    <property type="entry name" value="RNaseH-like_sf"/>
</dbReference>
<dbReference type="Gene3D" id="3.30.70.270">
    <property type="match status" value="1"/>
</dbReference>
<dbReference type="InterPro" id="IPR018061">
    <property type="entry name" value="Retropepsins"/>
</dbReference>
<dbReference type="Gene3D" id="3.10.10.10">
    <property type="entry name" value="HIV Type 1 Reverse Transcriptase, subunit A, domain 1"/>
    <property type="match status" value="1"/>
</dbReference>
<dbReference type="GO" id="GO:0004190">
    <property type="term" value="F:aspartic-type endopeptidase activity"/>
    <property type="evidence" value="ECO:0007669"/>
    <property type="project" value="InterPro"/>
</dbReference>
<dbReference type="SUPFAM" id="SSF56672">
    <property type="entry name" value="DNA/RNA polymerases"/>
    <property type="match status" value="1"/>
</dbReference>
<dbReference type="Gene3D" id="3.30.420.10">
    <property type="entry name" value="Ribonuclease H-like superfamily/Ribonuclease H"/>
    <property type="match status" value="1"/>
</dbReference>
<dbReference type="InterPro" id="IPR000477">
    <property type="entry name" value="RT_dom"/>
</dbReference>
<evidence type="ECO:0000256" key="5">
    <source>
        <dbReference type="ARBA" id="ARBA00022759"/>
    </source>
</evidence>
<evidence type="ECO:0000259" key="10">
    <source>
        <dbReference type="PROSITE" id="PS50878"/>
    </source>
</evidence>
<dbReference type="PANTHER" id="PTHR37984:SF5">
    <property type="entry name" value="PROTEIN NYNRIN-LIKE"/>
    <property type="match status" value="1"/>
</dbReference>
<gene>
    <name evidence="12" type="primary">TY3B-I</name>
    <name evidence="12" type="ORF">TNCV_3952421</name>
</gene>
<dbReference type="GO" id="GO:0006508">
    <property type="term" value="P:proteolysis"/>
    <property type="evidence" value="ECO:0007669"/>
    <property type="project" value="InterPro"/>
</dbReference>
<protein>
    <recommendedName>
        <fullName evidence="1">RNA-directed DNA polymerase</fullName>
        <ecNumber evidence="1">2.7.7.49</ecNumber>
    </recommendedName>
</protein>
<dbReference type="Pfam" id="PF00078">
    <property type="entry name" value="RVT_1"/>
    <property type="match status" value="1"/>
</dbReference>
<reference evidence="12" key="1">
    <citation type="submission" date="2020-08" db="EMBL/GenBank/DDBJ databases">
        <title>Multicomponent nature underlies the extraordinary mechanical properties of spider dragline silk.</title>
        <authorList>
            <person name="Kono N."/>
            <person name="Nakamura H."/>
            <person name="Mori M."/>
            <person name="Yoshida Y."/>
            <person name="Ohtoshi R."/>
            <person name="Malay A.D."/>
            <person name="Moran D.A.P."/>
            <person name="Tomita M."/>
            <person name="Numata K."/>
            <person name="Arakawa K."/>
        </authorList>
    </citation>
    <scope>NUCLEOTIDE SEQUENCE</scope>
</reference>
<dbReference type="InterPro" id="IPR043502">
    <property type="entry name" value="DNA/RNA_pol_sf"/>
</dbReference>
<dbReference type="InterPro" id="IPR001878">
    <property type="entry name" value="Znf_CCHC"/>
</dbReference>
<sequence>MIDSIVKDRIRTEEKEEKLRREQREYEEKLRREEREYELEKLRIQAEKNANTMNNPENVQAPKKDWVQKLIGLIPIDIAHLIDRGPANKCNDYNHVKGLLLKRFKLSPEKLRQLFISHRKSNERTWQDFFYEIQTYFDGWISGSNVETFDQLRELIIADQIKKSAPYELREHFLDEWSTINSPAEIAEKFEEYESVRRTLRPKFYNSFAKGRYEASGSSDTYFQRTEYPQGGSNRRERKHFQLNGTSYSGKSKRLTCSYCKGPGHYAVDCTKRPKCSKINNSTDSSIQICSRISRERIKTRKITMGNKIIEALIDSGSSVSLIREDVSKGIIEPSKLSKDISVLIGLGKYEVKTKGSFQRKIELDGEEYSLTWHVVPTPSLEFQAVIGSDILEQASVCFYKESVQFRKHEDKNCFLQMQVYEAEVEDEIVVQHVTNPQIRRELFELISNYEPKKTEMTNVCVSMRIILKDDIPVYQPARRLSFSENRDVNKQIDEWLEQGIVRPSSSEYASPIVLVKKKDGTTRLCVDYRRLNRKLVKDRFPLPLIEDVLDRLQGAKVYTTLDLKNGFFHVNVNEDCKHLTSFVVPDGQFEFNKVPFGLSTSPSVFQRYVYSIFRELMRKGIVIIYMDDLVIPAKDEKEGLKKLREVLEVASKYGLEMKLKMSISKKKSRIFGPRRRKWDNTSFNCKNNSRQEVSGTNNSQTSAELFRTHRLLSQIYSSQGRTTELHTDASQQGYGAVLLQEAEDGNLHPVQYMSQKTTPAEEKYSSYELEVLAVVNALKKFRTYLLGNHFKIITDCSAFQKTMDKKDLVTRVARWTLLLEEYDYEIVHRSGQRMQHVDALSRYPVTIITSYTLTARLQRAQQEDENIQNLKSLIRTNNATDFFIKNEILYKYVDGRELIAAPRDMQTELIKLAHEKGHFSSAKTEEIEGFLNPIPKEDVPLSTYHVDFIGPLPSTNKIYQHILTIIDAFTKFTWLYPVKSTTLEDALDKLKLQQKTFGNPKRIITDRGSPFNSKGFDDYCTEEKIQNLQITTGVPRGNGQVERIHRTPIPVLTKLSIDDPTKWYKFVDRLQRILNSTSNRSTKWSPFELLTGVTMRNKEDLYLRNLLMEEMVEELQEQRNQLRQDAKRSIQKIQAENKRTYDRKRKRAPRYQKGDLVAIQRTQFGSGLKLRPKFLGPYKVIEVKPRDRYNLERVGNHEGPKLTSSSADLMKFYSPG</sequence>
<dbReference type="Gene3D" id="1.10.4020.10">
    <property type="entry name" value="DNA breaking-rejoining enzymes"/>
    <property type="match status" value="1"/>
</dbReference>
<evidence type="ECO:0000256" key="7">
    <source>
        <dbReference type="ARBA" id="ARBA00022918"/>
    </source>
</evidence>
<dbReference type="InterPro" id="IPR043128">
    <property type="entry name" value="Rev_trsase/Diguanyl_cyclase"/>
</dbReference>
<dbReference type="InterPro" id="IPR036397">
    <property type="entry name" value="RNaseH_sf"/>
</dbReference>
<keyword evidence="3" id="KW-0548">Nucleotidyltransferase</keyword>
<comment type="caution">
    <text evidence="12">The sequence shown here is derived from an EMBL/GenBank/DDBJ whole genome shotgun (WGS) entry which is preliminary data.</text>
</comment>
<dbReference type="Pfam" id="PF00665">
    <property type="entry name" value="rve"/>
    <property type="match status" value="1"/>
</dbReference>
<dbReference type="SUPFAM" id="SSF57756">
    <property type="entry name" value="Retrovirus zinc finger-like domains"/>
    <property type="match status" value="1"/>
</dbReference>
<dbReference type="InterPro" id="IPR021109">
    <property type="entry name" value="Peptidase_aspartic_dom_sf"/>
</dbReference>
<dbReference type="InterPro" id="IPR038269">
    <property type="entry name" value="SCAN_sf"/>
</dbReference>
<dbReference type="PANTHER" id="PTHR37984">
    <property type="entry name" value="PROTEIN CBG26694"/>
    <property type="match status" value="1"/>
</dbReference>
<dbReference type="GO" id="GO:0015074">
    <property type="term" value="P:DNA integration"/>
    <property type="evidence" value="ECO:0007669"/>
    <property type="project" value="InterPro"/>
</dbReference>
<evidence type="ECO:0000256" key="2">
    <source>
        <dbReference type="ARBA" id="ARBA00022679"/>
    </source>
</evidence>
<name>A0A8X6VG61_TRICX</name>
<dbReference type="CDD" id="cd00303">
    <property type="entry name" value="retropepsin_like"/>
    <property type="match status" value="1"/>
</dbReference>
<evidence type="ECO:0000256" key="3">
    <source>
        <dbReference type="ARBA" id="ARBA00022695"/>
    </source>
</evidence>
<dbReference type="InterPro" id="IPR001969">
    <property type="entry name" value="Aspartic_peptidase_AS"/>
</dbReference>
<feature type="region of interest" description="Disordered" evidence="9">
    <location>
        <begin position="1"/>
        <end position="23"/>
    </location>
</feature>
<dbReference type="PROSITE" id="PS50994">
    <property type="entry name" value="INTEGRASE"/>
    <property type="match status" value="1"/>
</dbReference>
<dbReference type="GO" id="GO:0042575">
    <property type="term" value="C:DNA polymerase complex"/>
    <property type="evidence" value="ECO:0007669"/>
    <property type="project" value="UniProtKB-ARBA"/>
</dbReference>
<dbReference type="CDD" id="cd01647">
    <property type="entry name" value="RT_LTR"/>
    <property type="match status" value="1"/>
</dbReference>
<keyword evidence="6" id="KW-0378">Hydrolase</keyword>
<dbReference type="EMBL" id="BMAU01021246">
    <property type="protein sequence ID" value="GFY04835.1"/>
    <property type="molecule type" value="Genomic_DNA"/>
</dbReference>
<dbReference type="SUPFAM" id="SSF50630">
    <property type="entry name" value="Acid proteases"/>
    <property type="match status" value="1"/>
</dbReference>
<feature type="coiled-coil region" evidence="8">
    <location>
        <begin position="1099"/>
        <end position="1144"/>
    </location>
</feature>
<dbReference type="Pfam" id="PF00077">
    <property type="entry name" value="RVP"/>
    <property type="match status" value="1"/>
</dbReference>
<evidence type="ECO:0000259" key="11">
    <source>
        <dbReference type="PROSITE" id="PS50994"/>
    </source>
</evidence>
<feature type="domain" description="Reverse transcriptase" evidence="10">
    <location>
        <begin position="497"/>
        <end position="684"/>
    </location>
</feature>
<dbReference type="Pfam" id="PF17917">
    <property type="entry name" value="RT_RNaseH"/>
    <property type="match status" value="1"/>
</dbReference>
<dbReference type="SMART" id="SM00343">
    <property type="entry name" value="ZnF_C2HC"/>
    <property type="match status" value="1"/>
</dbReference>
<dbReference type="InterPro" id="IPR001584">
    <property type="entry name" value="Integrase_cat-core"/>
</dbReference>
<dbReference type="SUPFAM" id="SSF53098">
    <property type="entry name" value="Ribonuclease H-like"/>
    <property type="match status" value="1"/>
</dbReference>
<dbReference type="GO" id="GO:0008270">
    <property type="term" value="F:zinc ion binding"/>
    <property type="evidence" value="ECO:0007669"/>
    <property type="project" value="InterPro"/>
</dbReference>
<feature type="domain" description="Integrase catalytic" evidence="11">
    <location>
        <begin position="937"/>
        <end position="1095"/>
    </location>
</feature>
<dbReference type="SUPFAM" id="SSF47353">
    <property type="entry name" value="Retrovirus capsid dimerization domain-like"/>
    <property type="match status" value="1"/>
</dbReference>
<keyword evidence="7" id="KW-0695">RNA-directed DNA polymerase</keyword>
<dbReference type="Proteomes" id="UP000887159">
    <property type="component" value="Unassembled WGS sequence"/>
</dbReference>
<dbReference type="GO" id="GO:0004519">
    <property type="term" value="F:endonuclease activity"/>
    <property type="evidence" value="ECO:0007669"/>
    <property type="project" value="UniProtKB-KW"/>
</dbReference>
<dbReference type="InterPro" id="IPR050951">
    <property type="entry name" value="Retrovirus_Pol_polyprotein"/>
</dbReference>
<dbReference type="InterPro" id="IPR041373">
    <property type="entry name" value="RT_RNaseH"/>
</dbReference>
<evidence type="ECO:0000256" key="9">
    <source>
        <dbReference type="SAM" id="MobiDB-lite"/>
    </source>
</evidence>
<evidence type="ECO:0000256" key="8">
    <source>
        <dbReference type="SAM" id="Coils"/>
    </source>
</evidence>
<evidence type="ECO:0000256" key="6">
    <source>
        <dbReference type="ARBA" id="ARBA00022801"/>
    </source>
</evidence>
<dbReference type="PROSITE" id="PS50878">
    <property type="entry name" value="RT_POL"/>
    <property type="match status" value="1"/>
</dbReference>
<accession>A0A8X6VG61</accession>
<keyword evidence="13" id="KW-1185">Reference proteome</keyword>
<dbReference type="FunFam" id="3.10.20.370:FF:000001">
    <property type="entry name" value="Retrovirus-related Pol polyprotein from transposon 17.6-like protein"/>
    <property type="match status" value="1"/>
</dbReference>
<dbReference type="GO" id="GO:0003676">
    <property type="term" value="F:nucleic acid binding"/>
    <property type="evidence" value="ECO:0007669"/>
    <property type="project" value="InterPro"/>
</dbReference>
<proteinExistence type="predicted"/>
<dbReference type="PROSITE" id="PS00141">
    <property type="entry name" value="ASP_PROTEASE"/>
    <property type="match status" value="1"/>
</dbReference>
<evidence type="ECO:0000313" key="13">
    <source>
        <dbReference type="Proteomes" id="UP000887159"/>
    </source>
</evidence>
<keyword evidence="5" id="KW-0255">Endonuclease</keyword>
<evidence type="ECO:0000313" key="12">
    <source>
        <dbReference type="EMBL" id="GFY04835.1"/>
    </source>
</evidence>
<dbReference type="AlphaFoldDB" id="A0A8X6VG61"/>
<dbReference type="CDD" id="cd09274">
    <property type="entry name" value="RNase_HI_RT_Ty3"/>
    <property type="match status" value="1"/>
</dbReference>
<keyword evidence="2" id="KW-0808">Transferase</keyword>
<dbReference type="Gene3D" id="2.40.70.10">
    <property type="entry name" value="Acid Proteases"/>
    <property type="match status" value="1"/>
</dbReference>
<dbReference type="GO" id="GO:0003964">
    <property type="term" value="F:RNA-directed DNA polymerase activity"/>
    <property type="evidence" value="ECO:0007669"/>
    <property type="project" value="UniProtKB-KW"/>
</dbReference>
<dbReference type="InterPro" id="IPR036875">
    <property type="entry name" value="Znf_CCHC_sf"/>
</dbReference>
<evidence type="ECO:0000256" key="1">
    <source>
        <dbReference type="ARBA" id="ARBA00012493"/>
    </source>
</evidence>
<evidence type="ECO:0000256" key="4">
    <source>
        <dbReference type="ARBA" id="ARBA00022722"/>
    </source>
</evidence>
<keyword evidence="4" id="KW-0540">Nuclease</keyword>